<evidence type="ECO:0000259" key="3">
    <source>
        <dbReference type="PROSITE" id="PS50222"/>
    </source>
</evidence>
<evidence type="ECO:0000313" key="5">
    <source>
        <dbReference type="Proteomes" id="UP000648722"/>
    </source>
</evidence>
<dbReference type="InterPro" id="IPR018247">
    <property type="entry name" value="EF_Hand_1_Ca_BS"/>
</dbReference>
<comment type="caution">
    <text evidence="4">The sequence shown here is derived from an EMBL/GenBank/DDBJ whole genome shotgun (WGS) entry which is preliminary data.</text>
</comment>
<evidence type="ECO:0000256" key="1">
    <source>
        <dbReference type="SAM" id="MobiDB-lite"/>
    </source>
</evidence>
<feature type="compositionally biased region" description="Basic and acidic residues" evidence="1">
    <location>
        <begin position="175"/>
        <end position="190"/>
    </location>
</feature>
<dbReference type="Proteomes" id="UP000648722">
    <property type="component" value="Unassembled WGS sequence"/>
</dbReference>
<dbReference type="Pfam" id="PF13202">
    <property type="entry name" value="EF-hand_5"/>
    <property type="match status" value="1"/>
</dbReference>
<keyword evidence="5" id="KW-1185">Reference proteome</keyword>
<dbReference type="InterPro" id="IPR011992">
    <property type="entry name" value="EF-hand-dom_pair"/>
</dbReference>
<feature type="signal peptide" evidence="2">
    <location>
        <begin position="1"/>
        <end position="21"/>
    </location>
</feature>
<dbReference type="InterPro" id="IPR002048">
    <property type="entry name" value="EF_hand_dom"/>
</dbReference>
<protein>
    <recommendedName>
        <fullName evidence="3">EF-hand domain-containing protein</fullName>
    </recommendedName>
</protein>
<dbReference type="Gene3D" id="1.10.238.10">
    <property type="entry name" value="EF-hand"/>
    <property type="match status" value="1"/>
</dbReference>
<organism evidence="4 5">
    <name type="scientific">Glycocaulis albus</name>
    <dbReference type="NCBI Taxonomy" id="1382801"/>
    <lineage>
        <taxon>Bacteria</taxon>
        <taxon>Pseudomonadati</taxon>
        <taxon>Pseudomonadota</taxon>
        <taxon>Alphaproteobacteria</taxon>
        <taxon>Maricaulales</taxon>
        <taxon>Maricaulaceae</taxon>
        <taxon>Glycocaulis</taxon>
    </lineage>
</organism>
<accession>A0ABQ1XQ58</accession>
<sequence length="197" mass="21960">MKTSLKFAAAALALGFTSVPAVSVSAVAQTEVQETEAGERGERRGHRWRHRGPRGNPEAFAERLASMDANGDGTITRAEFQARHNAMFDRMDVNNDGVANAADRELLRELWVEFAAERGVDVGDGHHSGRHAGRRGSDREISRADFEARGNAMFDRWAGEGNDSVTIAEIQQRMADMRAQRGERREGGERRWRRGRD</sequence>
<dbReference type="PROSITE" id="PS50222">
    <property type="entry name" value="EF_HAND_2"/>
    <property type="match status" value="1"/>
</dbReference>
<feature type="region of interest" description="Disordered" evidence="1">
    <location>
        <begin position="33"/>
        <end position="57"/>
    </location>
</feature>
<name>A0ABQ1XQ58_9PROT</name>
<evidence type="ECO:0000313" key="4">
    <source>
        <dbReference type="EMBL" id="GGH00095.1"/>
    </source>
</evidence>
<dbReference type="RefSeq" id="WP_188451956.1">
    <property type="nucleotide sequence ID" value="NZ_BMFS01000006.1"/>
</dbReference>
<feature type="domain" description="EF-hand" evidence="3">
    <location>
        <begin position="55"/>
        <end position="90"/>
    </location>
</feature>
<dbReference type="EMBL" id="BMFS01000006">
    <property type="protein sequence ID" value="GGH00095.1"/>
    <property type="molecule type" value="Genomic_DNA"/>
</dbReference>
<keyword evidence="2" id="KW-0732">Signal</keyword>
<dbReference type="SUPFAM" id="SSF47473">
    <property type="entry name" value="EF-hand"/>
    <property type="match status" value="1"/>
</dbReference>
<feature type="chain" id="PRO_5047242371" description="EF-hand domain-containing protein" evidence="2">
    <location>
        <begin position="22"/>
        <end position="197"/>
    </location>
</feature>
<proteinExistence type="predicted"/>
<feature type="region of interest" description="Disordered" evidence="1">
    <location>
        <begin position="175"/>
        <end position="197"/>
    </location>
</feature>
<gene>
    <name evidence="4" type="ORF">GCM10007420_15000</name>
</gene>
<feature type="compositionally biased region" description="Basic residues" evidence="1">
    <location>
        <begin position="43"/>
        <end position="53"/>
    </location>
</feature>
<reference evidence="5" key="1">
    <citation type="journal article" date="2019" name="Int. J. Syst. Evol. Microbiol.">
        <title>The Global Catalogue of Microorganisms (GCM) 10K type strain sequencing project: providing services to taxonomists for standard genome sequencing and annotation.</title>
        <authorList>
            <consortium name="The Broad Institute Genomics Platform"/>
            <consortium name="The Broad Institute Genome Sequencing Center for Infectious Disease"/>
            <person name="Wu L."/>
            <person name="Ma J."/>
        </authorList>
    </citation>
    <scope>NUCLEOTIDE SEQUENCE [LARGE SCALE GENOMIC DNA]</scope>
    <source>
        <strain evidence="5">CGMCC 1.12766</strain>
    </source>
</reference>
<evidence type="ECO:0000256" key="2">
    <source>
        <dbReference type="SAM" id="SignalP"/>
    </source>
</evidence>
<dbReference type="PROSITE" id="PS00018">
    <property type="entry name" value="EF_HAND_1"/>
    <property type="match status" value="1"/>
</dbReference>